<evidence type="ECO:0008006" key="3">
    <source>
        <dbReference type="Google" id="ProtNLM"/>
    </source>
</evidence>
<organism evidence="1 2">
    <name type="scientific">Chryseobacterium kimseyorum</name>
    <dbReference type="NCBI Taxonomy" id="2984028"/>
    <lineage>
        <taxon>Bacteria</taxon>
        <taxon>Pseudomonadati</taxon>
        <taxon>Bacteroidota</taxon>
        <taxon>Flavobacteriia</taxon>
        <taxon>Flavobacteriales</taxon>
        <taxon>Weeksellaceae</taxon>
        <taxon>Chryseobacterium group</taxon>
        <taxon>Chryseobacterium</taxon>
    </lineage>
</organism>
<keyword evidence="2" id="KW-1185">Reference proteome</keyword>
<evidence type="ECO:0000313" key="2">
    <source>
        <dbReference type="Proteomes" id="UP001163731"/>
    </source>
</evidence>
<name>A0ABT3HT64_9FLAO</name>
<protein>
    <recommendedName>
        <fullName evidence="3">TonB-dependent receptor-like beta-barrel domain-containing protein</fullName>
    </recommendedName>
</protein>
<proteinExistence type="predicted"/>
<sequence length="146" mass="16524">MIQGVGKVDGYLDAHYVIPAVNSSAVKPWQLDYWTPENTDAEFPRVSLTSTNNTQNSTKWMRSAAYMRLKNLQIGYEIPKSFTENTFLQSIYLYLNGQNLLTFTDFYEGYDPEINYNLGSTDGVALGGGNYYPQVKTISFGIDVKF</sequence>
<evidence type="ECO:0000313" key="1">
    <source>
        <dbReference type="EMBL" id="MCW3166976.1"/>
    </source>
</evidence>
<reference evidence="1" key="1">
    <citation type="submission" date="2022-10" db="EMBL/GenBank/DDBJ databases">
        <title>Chryseobacterium babae sp. nov. isolated from the gut of the beetle Oryctes rhinoceros, and Chryseobacterium kimseyorum sp. nov., isolated from a stick insect rearing cage.</title>
        <authorList>
            <person name="Shelomi M."/>
            <person name="Han C.-J."/>
            <person name="Chen W.-M."/>
            <person name="Chen H.-K."/>
            <person name="Liaw S.-J."/>
            <person name="Muhle E."/>
            <person name="Clermont D."/>
        </authorList>
    </citation>
    <scope>NUCLEOTIDE SEQUENCE</scope>
    <source>
        <strain evidence="1">09-1422</strain>
    </source>
</reference>
<dbReference type="EMBL" id="JAPDHW010000001">
    <property type="protein sequence ID" value="MCW3166976.1"/>
    <property type="molecule type" value="Genomic_DNA"/>
</dbReference>
<accession>A0ABT3HT64</accession>
<gene>
    <name evidence="1" type="ORF">OMO38_00415</name>
</gene>
<dbReference type="Proteomes" id="UP001163731">
    <property type="component" value="Unassembled WGS sequence"/>
</dbReference>
<dbReference type="RefSeq" id="WP_264748273.1">
    <property type="nucleotide sequence ID" value="NZ_JAPDHW010000001.1"/>
</dbReference>
<comment type="caution">
    <text evidence="1">The sequence shown here is derived from an EMBL/GenBank/DDBJ whole genome shotgun (WGS) entry which is preliminary data.</text>
</comment>